<keyword evidence="1" id="KW-0812">Transmembrane</keyword>
<evidence type="ECO:0000256" key="1">
    <source>
        <dbReference type="SAM" id="Phobius"/>
    </source>
</evidence>
<dbReference type="Pfam" id="PF19510">
    <property type="entry name" value="DUF6044"/>
    <property type="match status" value="1"/>
</dbReference>
<feature type="transmembrane region" description="Helical" evidence="1">
    <location>
        <begin position="97"/>
        <end position="119"/>
    </location>
</feature>
<feature type="transmembrane region" description="Helical" evidence="1">
    <location>
        <begin position="350"/>
        <end position="369"/>
    </location>
</feature>
<reference evidence="2 3" key="1">
    <citation type="submission" date="2020-08" db="EMBL/GenBank/DDBJ databases">
        <title>Hymenobacter sp. S2-20-2 genome sequencing.</title>
        <authorList>
            <person name="Jin L."/>
        </authorList>
    </citation>
    <scope>NUCLEOTIDE SEQUENCE [LARGE SCALE GENOMIC DNA]</scope>
    <source>
        <strain evidence="2 3">S2-20-2</strain>
    </source>
</reference>
<feature type="transmembrane region" description="Helical" evidence="1">
    <location>
        <begin position="311"/>
        <end position="330"/>
    </location>
</feature>
<evidence type="ECO:0000313" key="3">
    <source>
        <dbReference type="Proteomes" id="UP000515489"/>
    </source>
</evidence>
<dbReference type="InterPro" id="IPR046107">
    <property type="entry name" value="DUF6044"/>
</dbReference>
<keyword evidence="1" id="KW-0472">Membrane</keyword>
<feature type="transmembrane region" description="Helical" evidence="1">
    <location>
        <begin position="131"/>
        <end position="153"/>
    </location>
</feature>
<feature type="transmembrane region" description="Helical" evidence="1">
    <location>
        <begin position="282"/>
        <end position="299"/>
    </location>
</feature>
<dbReference type="AlphaFoldDB" id="A0A7G7W3K7"/>
<sequence>MPSKPTDSPRFSPLLLALLGLLLFLLPYGILLAHSYVTIDDNLDAELNIPYLLVHHGVIFDYRPSAIVPAIMDGLPRNALRSGLNVGMGLFALFPPWAAYLVQQALVRLLGLLGMYALLRQELLQAPRAKTVAAAVALGWAVLPLYSMYGLSVMGQPALLLAFLALRRQVGRWWHWVIIVGFPLWSMFVFVGPFVLAALAALWLWDWWQVRRPNWVFLLGVFLLLSVYLVVEWPLFYSLLVTRQFVPHRLEFDLAQLTPLGLKAGFRSACQFFLMGQYHASRFLRVAVLLAIAVAVILAPSGQRAVRWGSLLPWLLGLAGLALFSGFYPQLVALGQNRVPLLGVFNFGRFHFLAPLFWFWLLALALRYLPGRWQAVVVGIQLLVGFGMNQEWLNNVRELAGRPNPHEPNYTAYVAPDLFQLVQQTIRQESGLVQEQYRVACLGLPPAVAQLNNFYTLDSYQNNYPLAYKHRFRPIIAGELAKSAELRRYFDAWGNRCYLFSAELGKDFRVGAFQKQVVQDFAFDAAAFRQMGGRYVLSAAQLAAPGRSGLQLAAVFEQPGAYWRIWLYKLKQ</sequence>
<evidence type="ECO:0000313" key="2">
    <source>
        <dbReference type="EMBL" id="QNH60950.1"/>
    </source>
</evidence>
<accession>A0A7G7W3K7</accession>
<feature type="transmembrane region" description="Helical" evidence="1">
    <location>
        <begin position="173"/>
        <end position="203"/>
    </location>
</feature>
<organism evidence="2 3">
    <name type="scientific">Hymenobacter sediminicola</name>
    <dbReference type="NCBI Taxonomy" id="2761579"/>
    <lineage>
        <taxon>Bacteria</taxon>
        <taxon>Pseudomonadati</taxon>
        <taxon>Bacteroidota</taxon>
        <taxon>Cytophagia</taxon>
        <taxon>Cytophagales</taxon>
        <taxon>Hymenobacteraceae</taxon>
        <taxon>Hymenobacter</taxon>
    </lineage>
</organism>
<gene>
    <name evidence="2" type="ORF">H4317_12235</name>
</gene>
<dbReference type="RefSeq" id="WP_185886881.1">
    <property type="nucleotide sequence ID" value="NZ_CP060202.1"/>
</dbReference>
<dbReference type="EMBL" id="CP060202">
    <property type="protein sequence ID" value="QNH60950.1"/>
    <property type="molecule type" value="Genomic_DNA"/>
</dbReference>
<name>A0A7G7W3K7_9BACT</name>
<dbReference type="Proteomes" id="UP000515489">
    <property type="component" value="Chromosome"/>
</dbReference>
<proteinExistence type="predicted"/>
<protein>
    <submittedName>
        <fullName evidence="2">Uncharacterized protein</fullName>
    </submittedName>
</protein>
<keyword evidence="1" id="KW-1133">Transmembrane helix</keyword>
<keyword evidence="3" id="KW-1185">Reference proteome</keyword>
<feature type="transmembrane region" description="Helical" evidence="1">
    <location>
        <begin position="215"/>
        <end position="236"/>
    </location>
</feature>
<dbReference type="KEGG" id="hsk:H4317_12235"/>